<keyword evidence="1" id="KW-0472">Membrane</keyword>
<organism evidence="2 3">
    <name type="scientific">Adineta steineri</name>
    <dbReference type="NCBI Taxonomy" id="433720"/>
    <lineage>
        <taxon>Eukaryota</taxon>
        <taxon>Metazoa</taxon>
        <taxon>Spiralia</taxon>
        <taxon>Gnathifera</taxon>
        <taxon>Rotifera</taxon>
        <taxon>Eurotatoria</taxon>
        <taxon>Bdelloidea</taxon>
        <taxon>Adinetida</taxon>
        <taxon>Adinetidae</taxon>
        <taxon>Adineta</taxon>
    </lineage>
</organism>
<reference evidence="2" key="1">
    <citation type="submission" date="2021-02" db="EMBL/GenBank/DDBJ databases">
        <authorList>
            <person name="Nowell W R."/>
        </authorList>
    </citation>
    <scope>NUCLEOTIDE SEQUENCE</scope>
</reference>
<protein>
    <submittedName>
        <fullName evidence="2">Uncharacterized protein</fullName>
    </submittedName>
</protein>
<dbReference type="Proteomes" id="UP000663881">
    <property type="component" value="Unassembled WGS sequence"/>
</dbReference>
<dbReference type="EMBL" id="CAJOAY010020295">
    <property type="protein sequence ID" value="CAF4338020.1"/>
    <property type="molecule type" value="Genomic_DNA"/>
</dbReference>
<evidence type="ECO:0000313" key="2">
    <source>
        <dbReference type="EMBL" id="CAF4338020.1"/>
    </source>
</evidence>
<proteinExistence type="predicted"/>
<dbReference type="AlphaFoldDB" id="A0A820K973"/>
<accession>A0A820K973</accession>
<evidence type="ECO:0000256" key="1">
    <source>
        <dbReference type="SAM" id="Phobius"/>
    </source>
</evidence>
<comment type="caution">
    <text evidence="2">The sequence shown here is derived from an EMBL/GenBank/DDBJ whole genome shotgun (WGS) entry which is preliminary data.</text>
</comment>
<feature type="transmembrane region" description="Helical" evidence="1">
    <location>
        <begin position="25"/>
        <end position="43"/>
    </location>
</feature>
<name>A0A820K973_9BILA</name>
<keyword evidence="1" id="KW-1133">Transmembrane helix</keyword>
<feature type="non-terminal residue" evidence="2">
    <location>
        <position position="172"/>
    </location>
</feature>
<evidence type="ECO:0000313" key="3">
    <source>
        <dbReference type="Proteomes" id="UP000663881"/>
    </source>
</evidence>
<gene>
    <name evidence="2" type="ORF">OKA104_LOCUS48129</name>
</gene>
<feature type="non-terminal residue" evidence="2">
    <location>
        <position position="1"/>
    </location>
</feature>
<keyword evidence="1" id="KW-0812">Transmembrane</keyword>
<sequence length="172" mass="20167">EDDYDDDNNIQDPTIVIKHQKYKTWLYIILLTVCFYILFYIHLIKTKSKIVIVEDITIDLYKKLYSEHHETLLCPCSITTISYENITSNDVTIHSVCSSIFVDPIWINGLYFDNASQYGVWDFRTTAYSQFEFLSSFCSLSNEVISQTVTDIDHNELISLYLLSDKQFQIEI</sequence>